<dbReference type="RefSeq" id="XP_025510942.1">
    <property type="nucleotide sequence ID" value="XM_025663055.1"/>
</dbReference>
<dbReference type="Gene3D" id="3.30.559.10">
    <property type="entry name" value="Chloramphenicol acetyltransferase-like domain"/>
    <property type="match status" value="1"/>
</dbReference>
<evidence type="ECO:0000313" key="2">
    <source>
        <dbReference type="Proteomes" id="UP000249526"/>
    </source>
</evidence>
<dbReference type="InterPro" id="IPR023213">
    <property type="entry name" value="CAT-like_dom_sf"/>
</dbReference>
<proteinExistence type="predicted"/>
<protein>
    <submittedName>
        <fullName evidence="1">Uncharacterized protein</fullName>
    </submittedName>
</protein>
<keyword evidence="2" id="KW-1185">Reference proteome</keyword>
<sequence>MSFHYADKGAPRFLQAHGSFVLGEAFDPIQLEKCFQELVHEWPILQARLNLLRTGTFQVSKTHSFFQHRVIDSTLADILPLYPFIHHNVQEDDYNRLKDLTSLPCSTFSILYPPVCTLTAVCLKDASVLKFTFQHAFCDALGIYQGMYEIARAYSMLLSGKCIDVPDFHRPVTFRFHASSKTPSSPHHRQGYSPGTLSNASNHLFSGGLSHFTLGLLSHRLAPASWGNTGSSRMLHIPGPVIDGIAHDATKQGIRITRVDIMMALLLQATIRAFPHDPTIASYPLSFMVNFNHLLKSPAKFHNSFWPVPIPQLPDFNANQVSHETTINLAVHIRRVTRAAQSPECLEAFNLQHQQMGPLHLWHTRVVRPSHPRSLVSSIAQINLYDLEFKPGVRPLFSDVRMESIDLAQCIGIHLHGLVTINGDPNATGHCLTGSLHPALWRELEWIRDTFLYRSGNAFKSKI</sequence>
<gene>
    <name evidence="1" type="ORF">BO85DRAFT_481357</name>
</gene>
<dbReference type="Proteomes" id="UP000249526">
    <property type="component" value="Unassembled WGS sequence"/>
</dbReference>
<dbReference type="SUPFAM" id="SSF52777">
    <property type="entry name" value="CoA-dependent acyltransferases"/>
    <property type="match status" value="1"/>
</dbReference>
<dbReference type="AlphaFoldDB" id="A0A8G1QX70"/>
<evidence type="ECO:0000313" key="1">
    <source>
        <dbReference type="EMBL" id="RAH53020.1"/>
    </source>
</evidence>
<dbReference type="GeneID" id="37166457"/>
<accession>A0A8G1QX70</accession>
<dbReference type="EMBL" id="KZ825079">
    <property type="protein sequence ID" value="RAH53020.1"/>
    <property type="molecule type" value="Genomic_DNA"/>
</dbReference>
<organism evidence="1 2">
    <name type="scientific">Aspergillus piperis CBS 112811</name>
    <dbReference type="NCBI Taxonomy" id="1448313"/>
    <lineage>
        <taxon>Eukaryota</taxon>
        <taxon>Fungi</taxon>
        <taxon>Dikarya</taxon>
        <taxon>Ascomycota</taxon>
        <taxon>Pezizomycotina</taxon>
        <taxon>Eurotiomycetes</taxon>
        <taxon>Eurotiomycetidae</taxon>
        <taxon>Eurotiales</taxon>
        <taxon>Aspergillaceae</taxon>
        <taxon>Aspergillus</taxon>
        <taxon>Aspergillus subgen. Circumdati</taxon>
    </lineage>
</organism>
<name>A0A8G1QX70_9EURO</name>
<reference evidence="1 2" key="1">
    <citation type="submission" date="2018-02" db="EMBL/GenBank/DDBJ databases">
        <title>The genomes of Aspergillus section Nigri reveals drivers in fungal speciation.</title>
        <authorList>
            <consortium name="DOE Joint Genome Institute"/>
            <person name="Vesth T.C."/>
            <person name="Nybo J."/>
            <person name="Theobald S."/>
            <person name="Brandl J."/>
            <person name="Frisvad J.C."/>
            <person name="Nielsen K.F."/>
            <person name="Lyhne E.K."/>
            <person name="Kogle M.E."/>
            <person name="Kuo A."/>
            <person name="Riley R."/>
            <person name="Clum A."/>
            <person name="Nolan M."/>
            <person name="Lipzen A."/>
            <person name="Salamov A."/>
            <person name="Henrissat B."/>
            <person name="Wiebenga A."/>
            <person name="De vries R.P."/>
            <person name="Grigoriev I.V."/>
            <person name="Mortensen U.H."/>
            <person name="Andersen M.R."/>
            <person name="Baker S.E."/>
        </authorList>
    </citation>
    <scope>NUCLEOTIDE SEQUENCE [LARGE SCALE GENOMIC DNA]</scope>
    <source>
        <strain evidence="1 2">CBS 112811</strain>
    </source>
</reference>